<reference evidence="3 4" key="1">
    <citation type="submission" date="2020-08" db="EMBL/GenBank/DDBJ databases">
        <title>Genome sequence of Rhodobacteraceae bacterium Lw-13e.</title>
        <authorList>
            <person name="Poehlein A."/>
            <person name="Wolter L."/>
            <person name="Daniel R."/>
            <person name="Brinkhoff T."/>
        </authorList>
    </citation>
    <scope>NUCLEOTIDE SEQUENCE [LARGE SCALE GENOMIC DNA]</scope>
    <source>
        <strain evidence="3 4">Lw-13e</strain>
    </source>
</reference>
<dbReference type="Proteomes" id="UP000283786">
    <property type="component" value="Chromosome"/>
</dbReference>
<dbReference type="SUPFAM" id="SSF48452">
    <property type="entry name" value="TPR-like"/>
    <property type="match status" value="1"/>
</dbReference>
<protein>
    <submittedName>
        <fullName evidence="3">Uncharacterized protein</fullName>
    </submittedName>
</protein>
<dbReference type="Gene3D" id="1.25.40.10">
    <property type="entry name" value="Tetratricopeptide repeat domain"/>
    <property type="match status" value="1"/>
</dbReference>
<dbReference type="RefSeq" id="WP_119838849.1">
    <property type="nucleotide sequence ID" value="NZ_CP060436.1"/>
</dbReference>
<proteinExistence type="predicted"/>
<dbReference type="EMBL" id="CP060436">
    <property type="protein sequence ID" value="QPM90221.1"/>
    <property type="molecule type" value="Genomic_DNA"/>
</dbReference>
<dbReference type="KEGG" id="palw:PSAL_014560"/>
<dbReference type="OrthoDB" id="7860720at2"/>
<dbReference type="InterPro" id="IPR019734">
    <property type="entry name" value="TPR_rpt"/>
</dbReference>
<dbReference type="InterPro" id="IPR052346">
    <property type="entry name" value="O-mannosyl-transferase_TMTC"/>
</dbReference>
<sequence length="182" mass="20083">MKGLDQLPALLAAGDWTSSERLLLRAAKGKGAPASVFYNLGRVMMEQGKMRPAETWLKRAVAADPSHANGWYELGRARLEMRDLQAACQCFARSLALAPADPDARISLGRVALRLGEYVKVREALAPMAWRDGEVDGMLYRAAAELRLPEAEALRDTLWQRDPARALKAVTRASKGRLKLDL</sequence>
<keyword evidence="1" id="KW-0677">Repeat</keyword>
<organism evidence="3 4">
    <name type="scientific">Pseudooceanicola algae</name>
    <dbReference type="NCBI Taxonomy" id="1537215"/>
    <lineage>
        <taxon>Bacteria</taxon>
        <taxon>Pseudomonadati</taxon>
        <taxon>Pseudomonadota</taxon>
        <taxon>Alphaproteobacteria</taxon>
        <taxon>Rhodobacterales</taxon>
        <taxon>Paracoccaceae</taxon>
        <taxon>Pseudooceanicola</taxon>
    </lineage>
</organism>
<dbReference type="PROSITE" id="PS50005">
    <property type="entry name" value="TPR"/>
    <property type="match status" value="2"/>
</dbReference>
<name>A0A418SIA6_9RHOB</name>
<dbReference type="AlphaFoldDB" id="A0A418SIA6"/>
<evidence type="ECO:0000256" key="1">
    <source>
        <dbReference type="ARBA" id="ARBA00022737"/>
    </source>
</evidence>
<accession>A0A418SIA6</accession>
<dbReference type="SMART" id="SM00028">
    <property type="entry name" value="TPR"/>
    <property type="match status" value="2"/>
</dbReference>
<evidence type="ECO:0000313" key="4">
    <source>
        <dbReference type="Proteomes" id="UP000283786"/>
    </source>
</evidence>
<dbReference type="Pfam" id="PF13432">
    <property type="entry name" value="TPR_16"/>
    <property type="match status" value="2"/>
</dbReference>
<evidence type="ECO:0000256" key="2">
    <source>
        <dbReference type="ARBA" id="ARBA00022803"/>
    </source>
</evidence>
<dbReference type="InterPro" id="IPR011990">
    <property type="entry name" value="TPR-like_helical_dom_sf"/>
</dbReference>
<dbReference type="PANTHER" id="PTHR44227">
    <property type="match status" value="1"/>
</dbReference>
<gene>
    <name evidence="3" type="ORF">PSAL_014560</name>
</gene>
<evidence type="ECO:0000313" key="3">
    <source>
        <dbReference type="EMBL" id="QPM90221.1"/>
    </source>
</evidence>
<keyword evidence="2" id="KW-0802">TPR repeat</keyword>
<dbReference type="PANTHER" id="PTHR44227:SF3">
    <property type="entry name" value="PROTEIN O-MANNOSYL-TRANSFERASE TMTC4"/>
    <property type="match status" value="1"/>
</dbReference>
<keyword evidence="4" id="KW-1185">Reference proteome</keyword>